<dbReference type="Proteomes" id="UP000009022">
    <property type="component" value="Unassembled WGS sequence"/>
</dbReference>
<feature type="region of interest" description="Disordered" evidence="9">
    <location>
        <begin position="161"/>
        <end position="183"/>
    </location>
</feature>
<feature type="compositionally biased region" description="Basic and acidic residues" evidence="9">
    <location>
        <begin position="161"/>
        <end position="171"/>
    </location>
</feature>
<evidence type="ECO:0000313" key="12">
    <source>
        <dbReference type="Proteomes" id="UP000009022"/>
    </source>
</evidence>
<gene>
    <name evidence="11" type="ORF">TRIADDRAFT_21124</name>
</gene>
<dbReference type="GeneID" id="6750794"/>
<evidence type="ECO:0000259" key="10">
    <source>
        <dbReference type="PROSITE" id="PS51847"/>
    </source>
</evidence>
<dbReference type="InterPro" id="IPR031468">
    <property type="entry name" value="SMP_LBD"/>
</dbReference>
<evidence type="ECO:0000256" key="5">
    <source>
        <dbReference type="ARBA" id="ARBA00022989"/>
    </source>
</evidence>
<evidence type="ECO:0000313" key="11">
    <source>
        <dbReference type="EMBL" id="EDV28278.1"/>
    </source>
</evidence>
<evidence type="ECO:0000256" key="1">
    <source>
        <dbReference type="ARBA" id="ARBA00004586"/>
    </source>
</evidence>
<dbReference type="GO" id="GO:0005783">
    <property type="term" value="C:endoplasmic reticulum"/>
    <property type="evidence" value="ECO:0000318"/>
    <property type="project" value="GO_Central"/>
</dbReference>
<feature type="compositionally biased region" description="Acidic residues" evidence="9">
    <location>
        <begin position="361"/>
        <end position="370"/>
    </location>
</feature>
<dbReference type="GO" id="GO:0005789">
    <property type="term" value="C:endoplasmic reticulum membrane"/>
    <property type="evidence" value="ECO:0007669"/>
    <property type="project" value="UniProtKB-SubCell"/>
</dbReference>
<reference evidence="11 12" key="1">
    <citation type="journal article" date="2008" name="Nature">
        <title>The Trichoplax genome and the nature of placozoans.</title>
        <authorList>
            <person name="Srivastava M."/>
            <person name="Begovic E."/>
            <person name="Chapman J."/>
            <person name="Putnam N.H."/>
            <person name="Hellsten U."/>
            <person name="Kawashima T."/>
            <person name="Kuo A."/>
            <person name="Mitros T."/>
            <person name="Salamov A."/>
            <person name="Carpenter M.L."/>
            <person name="Signorovitch A.Y."/>
            <person name="Moreno M.A."/>
            <person name="Kamm K."/>
            <person name="Grimwood J."/>
            <person name="Schmutz J."/>
            <person name="Shapiro H."/>
            <person name="Grigoriev I.V."/>
            <person name="Buss L.W."/>
            <person name="Schierwater B."/>
            <person name="Dellaporta S.L."/>
            <person name="Rokhsar D.S."/>
        </authorList>
    </citation>
    <scope>NUCLEOTIDE SEQUENCE [LARGE SCALE GENOMIC DNA]</scope>
    <source>
        <strain evidence="11 12">Grell-BS-1999</strain>
    </source>
</reference>
<dbReference type="InterPro" id="IPR019411">
    <property type="entry name" value="MMM1_dom"/>
</dbReference>
<evidence type="ECO:0000256" key="9">
    <source>
        <dbReference type="SAM" id="MobiDB-lite"/>
    </source>
</evidence>
<evidence type="ECO:0000256" key="8">
    <source>
        <dbReference type="ARBA" id="ARBA00023136"/>
    </source>
</evidence>
<dbReference type="CDD" id="cd21675">
    <property type="entry name" value="SMP_TEX2"/>
    <property type="match status" value="1"/>
</dbReference>
<dbReference type="CTD" id="6750794"/>
<feature type="compositionally biased region" description="Low complexity" evidence="9">
    <location>
        <begin position="375"/>
        <end position="390"/>
    </location>
</feature>
<dbReference type="HOGENOM" id="CLU_015992_0_0_1"/>
<dbReference type="PANTHER" id="PTHR13466:SF0">
    <property type="entry name" value="SMP-LTD DOMAIN-CONTAINING PROTEIN"/>
    <property type="match status" value="1"/>
</dbReference>
<comment type="subcellular location">
    <subcellularLocation>
        <location evidence="1">Endoplasmic reticulum membrane</location>
    </subcellularLocation>
</comment>
<keyword evidence="2" id="KW-0813">Transport</keyword>
<dbReference type="GO" id="GO:0006869">
    <property type="term" value="P:lipid transport"/>
    <property type="evidence" value="ECO:0007669"/>
    <property type="project" value="UniProtKB-KW"/>
</dbReference>
<dbReference type="InParanoid" id="B3RQ21"/>
<keyword evidence="4" id="KW-0256">Endoplasmic reticulum</keyword>
<proteinExistence type="predicted"/>
<keyword evidence="5" id="KW-1133">Transmembrane helix</keyword>
<sequence>MYGKRKYDQDQHYKTDLRCIYARLDGSVLRLSKPQSDDLTIPFKPEKWNVSFVNQKLLDITNAKIQLIPKTLSKNKLWSKKYPICITLAEGKSFSGAPTAAVDKSPLEYQPASGKVQLPTVDPSPNIDSEKDRSFYLFATTSHDKEYWFYRLQYGTESKKEETLPIDKEPKVYPPSHPNVQPNRSKTFAEMQAIYYSRYMAKLILQVDNKPKSKQQQPAAGKNPVETSVVSWLNALLGRAFFDFWREKYWSDKMVNIIQRRISKLNRPNYIKELIVTDLDLGGSLPAIRGASSPTLDERGLWIDLDVSYHGSFTIALETSLNITRQKPDGEMEVTDPKKETDPSKNDLIFTLQGLDKSDSESSDDEADDPTLEKQSSSSSIGSSQHNGNSRWSRFIKKVGKSKIVQKATNSRLAQKAAERVSNIPIILAVEIQSVTGILALNIPPPPSDRLWYGFRGNPTVLMSVRPKLGERKVRLTNITDWIEKKLRHEIKETIVLPHMIDYKIALMGNTMTEIAIS</sequence>
<dbReference type="eggNOG" id="KOG2238">
    <property type="taxonomic scope" value="Eukaryota"/>
</dbReference>
<evidence type="ECO:0000256" key="6">
    <source>
        <dbReference type="ARBA" id="ARBA00023055"/>
    </source>
</evidence>
<feature type="region of interest" description="Disordered" evidence="9">
    <location>
        <begin position="326"/>
        <end position="390"/>
    </location>
</feature>
<dbReference type="GO" id="GO:0008289">
    <property type="term" value="F:lipid binding"/>
    <property type="evidence" value="ECO:0000318"/>
    <property type="project" value="GO_Central"/>
</dbReference>
<name>B3RQ21_TRIAD</name>
<evidence type="ECO:0000256" key="4">
    <source>
        <dbReference type="ARBA" id="ARBA00022824"/>
    </source>
</evidence>
<evidence type="ECO:0000256" key="2">
    <source>
        <dbReference type="ARBA" id="ARBA00022448"/>
    </source>
</evidence>
<dbReference type="STRING" id="10228.B3RQ21"/>
<protein>
    <recommendedName>
        <fullName evidence="10">SMP-LTD domain-containing protein</fullName>
    </recommendedName>
</protein>
<dbReference type="RefSeq" id="XP_002110112.1">
    <property type="nucleotide sequence ID" value="XM_002110076.1"/>
</dbReference>
<keyword evidence="12" id="KW-1185">Reference proteome</keyword>
<dbReference type="OMA" id="HLTHSCS"/>
<keyword evidence="7" id="KW-0446">Lipid-binding</keyword>
<keyword evidence="3" id="KW-0812">Transmembrane</keyword>
<accession>B3RQ21</accession>
<keyword evidence="6" id="KW-0445">Lipid transport</keyword>
<feature type="domain" description="SMP-LTD" evidence="10">
    <location>
        <begin position="226"/>
        <end position="506"/>
    </location>
</feature>
<dbReference type="AlphaFoldDB" id="B3RQ21"/>
<dbReference type="KEGG" id="tad:TRIADDRAFT_21124"/>
<dbReference type="PhylomeDB" id="B3RQ21"/>
<evidence type="ECO:0000256" key="3">
    <source>
        <dbReference type="ARBA" id="ARBA00022692"/>
    </source>
</evidence>
<dbReference type="Pfam" id="PF10296">
    <property type="entry name" value="MMM1"/>
    <property type="match status" value="1"/>
</dbReference>
<dbReference type="PANTHER" id="PTHR13466">
    <property type="entry name" value="TEX2 PROTEIN-RELATED"/>
    <property type="match status" value="1"/>
</dbReference>
<evidence type="ECO:0000256" key="7">
    <source>
        <dbReference type="ARBA" id="ARBA00023121"/>
    </source>
</evidence>
<feature type="compositionally biased region" description="Basic and acidic residues" evidence="9">
    <location>
        <begin position="326"/>
        <end position="345"/>
    </location>
</feature>
<organism evidence="11 12">
    <name type="scientific">Trichoplax adhaerens</name>
    <name type="common">Trichoplax reptans</name>
    <dbReference type="NCBI Taxonomy" id="10228"/>
    <lineage>
        <taxon>Eukaryota</taxon>
        <taxon>Metazoa</taxon>
        <taxon>Placozoa</taxon>
        <taxon>Uniplacotomia</taxon>
        <taxon>Trichoplacea</taxon>
        <taxon>Trichoplacidae</taxon>
        <taxon>Trichoplax</taxon>
    </lineage>
</organism>
<dbReference type="PROSITE" id="PS51847">
    <property type="entry name" value="SMP"/>
    <property type="match status" value="1"/>
</dbReference>
<dbReference type="EMBL" id="DS985242">
    <property type="protein sequence ID" value="EDV28278.1"/>
    <property type="molecule type" value="Genomic_DNA"/>
</dbReference>
<keyword evidence="8" id="KW-0472">Membrane</keyword>
<dbReference type="OrthoDB" id="26740at2759"/>